<organism evidence="2 3">
    <name type="scientific">Halobacillus amylolyticus</name>
    <dbReference type="NCBI Taxonomy" id="2932259"/>
    <lineage>
        <taxon>Bacteria</taxon>
        <taxon>Bacillati</taxon>
        <taxon>Bacillota</taxon>
        <taxon>Bacilli</taxon>
        <taxon>Bacillales</taxon>
        <taxon>Bacillaceae</taxon>
        <taxon>Halobacillus</taxon>
    </lineage>
</organism>
<evidence type="ECO:0000313" key="3">
    <source>
        <dbReference type="Proteomes" id="UP000830326"/>
    </source>
</evidence>
<proteinExistence type="predicted"/>
<geneLocation type="plasmid" evidence="2 3">
    <name>unnamed1</name>
</geneLocation>
<gene>
    <name evidence="2" type="ORF">MUO15_21185</name>
</gene>
<evidence type="ECO:0000313" key="2">
    <source>
        <dbReference type="EMBL" id="UOR14198.1"/>
    </source>
</evidence>
<dbReference type="InterPro" id="IPR006640">
    <property type="entry name" value="SprT-like_domain"/>
</dbReference>
<keyword evidence="2" id="KW-0614">Plasmid</keyword>
<name>A0ABY4HH34_9BACI</name>
<protein>
    <submittedName>
        <fullName evidence="2">SprT-like domain-containing protein</fullName>
    </submittedName>
</protein>
<keyword evidence="3" id="KW-1185">Reference proteome</keyword>
<accession>A0ABY4HH34</accession>
<dbReference type="Pfam" id="PF10263">
    <property type="entry name" value="SprT-like"/>
    <property type="match status" value="1"/>
</dbReference>
<dbReference type="RefSeq" id="WP_245036358.1">
    <property type="nucleotide sequence ID" value="NZ_CP095076.1"/>
</dbReference>
<feature type="domain" description="SprT-like" evidence="1">
    <location>
        <begin position="17"/>
        <end position="129"/>
    </location>
</feature>
<reference evidence="2" key="1">
    <citation type="submission" date="2022-04" db="EMBL/GenBank/DDBJ databases">
        <title>Halobacillus sp. isolated from saltern.</title>
        <authorList>
            <person name="Won M."/>
            <person name="Lee C.-M."/>
            <person name="Woen H.-Y."/>
            <person name="Kwon S.-W."/>
        </authorList>
    </citation>
    <scope>NUCLEOTIDE SEQUENCE</scope>
    <source>
        <strain evidence="2">SSHM10-5</strain>
        <plasmid evidence="2">unnamed1</plasmid>
    </source>
</reference>
<dbReference type="Proteomes" id="UP000830326">
    <property type="component" value="Plasmid unnamed1"/>
</dbReference>
<evidence type="ECO:0000259" key="1">
    <source>
        <dbReference type="Pfam" id="PF10263"/>
    </source>
</evidence>
<dbReference type="EMBL" id="CP095076">
    <property type="protein sequence ID" value="UOR14198.1"/>
    <property type="molecule type" value="Genomic_DNA"/>
</dbReference>
<sequence length="232" mass="26610">MPEIHEVNIDQITQELHNAFYLFNQHYFNNELPTPAITIQSSGHKRKSMGWCTVVPVWGDKEGKTKMYEINLSAEFLDLDFYETMDTLLHEMVHLYHKVHNIQDCSRKGTYHNKHFKKKVLEIGFEYQNDKPDAKHGWTYARLGQKVKDEISNMNISADVFTISRRGSIYFNALENGQSAGEAEMQSGRETSSAGKPSSYKWVCSGCGLIMRSSKKEVNVKCGDCDITLEKQ</sequence>